<sequence length="369" mass="38456">MQLKGFFPLAFAALAAAAEPLNAVLKANNDTLSTLNSLLAMAPEIVKTLASSNDFTILAPSNDAFVKAMQMDPTFAQKATNVTFVKDLLMYHVVAGKTTASMFSTKPKFAISRLELPTRNGTGAQRVELVKKADQAVIFSGYKQMSTVSKPDIAFSGGVLHVIDSVLTLPGTPSDTALNTGLTSMAGALMKAGLVEGLDSLNASTVFAPTNAAFQAIGATAASMSPQDLAKILQYHVIMRQVRFSSGVTMKLGFKSLMGQKVTLRKQDSTVFVNSAKVIISDMITSEGVMHVIDSVLNPGEPKLTPNLSASSATPAFAGAVAAANAPFTDGVTPTANFVPASSSTTKNFKTTVGPAVLGLLGYLAVVVL</sequence>
<comment type="caution">
    <text evidence="1">The sequence shown here is derived from an EMBL/GenBank/DDBJ whole genome shotgun (WGS) entry which is preliminary data.</text>
</comment>
<gene>
    <name evidence="1" type="ORF">CTRU02_207119</name>
</gene>
<protein>
    <submittedName>
        <fullName evidence="1">Beta-ig-h3 fasciclin</fullName>
    </submittedName>
</protein>
<dbReference type="EMBL" id="VUJX02000004">
    <property type="protein sequence ID" value="KAL0937388.1"/>
    <property type="molecule type" value="Genomic_DNA"/>
</dbReference>
<keyword evidence="2" id="KW-1185">Reference proteome</keyword>
<evidence type="ECO:0000313" key="2">
    <source>
        <dbReference type="Proteomes" id="UP000805649"/>
    </source>
</evidence>
<accession>A0ACC3YZX5</accession>
<evidence type="ECO:0000313" key="1">
    <source>
        <dbReference type="EMBL" id="KAL0937388.1"/>
    </source>
</evidence>
<reference evidence="1 2" key="1">
    <citation type="journal article" date="2020" name="Phytopathology">
        <title>Genome Sequence Resources of Colletotrichum truncatum, C. plurivorum, C. musicola, and C. sojae: Four Species Pathogenic to Soybean (Glycine max).</title>
        <authorList>
            <person name="Rogerio F."/>
            <person name="Boufleur T.R."/>
            <person name="Ciampi-Guillardi M."/>
            <person name="Sukno S.A."/>
            <person name="Thon M.R."/>
            <person name="Massola Junior N.S."/>
            <person name="Baroncelli R."/>
        </authorList>
    </citation>
    <scope>NUCLEOTIDE SEQUENCE [LARGE SCALE GENOMIC DNA]</scope>
    <source>
        <strain evidence="1 2">CMES1059</strain>
    </source>
</reference>
<dbReference type="Proteomes" id="UP000805649">
    <property type="component" value="Unassembled WGS sequence"/>
</dbReference>
<name>A0ACC3YZX5_COLTU</name>
<proteinExistence type="predicted"/>
<organism evidence="1 2">
    <name type="scientific">Colletotrichum truncatum</name>
    <name type="common">Anthracnose fungus</name>
    <name type="synonym">Colletotrichum capsici</name>
    <dbReference type="NCBI Taxonomy" id="5467"/>
    <lineage>
        <taxon>Eukaryota</taxon>
        <taxon>Fungi</taxon>
        <taxon>Dikarya</taxon>
        <taxon>Ascomycota</taxon>
        <taxon>Pezizomycotina</taxon>
        <taxon>Sordariomycetes</taxon>
        <taxon>Hypocreomycetidae</taxon>
        <taxon>Glomerellales</taxon>
        <taxon>Glomerellaceae</taxon>
        <taxon>Colletotrichum</taxon>
        <taxon>Colletotrichum truncatum species complex</taxon>
    </lineage>
</organism>